<dbReference type="PANTHER" id="PTHR48079">
    <property type="entry name" value="PROTEIN YEEZ"/>
    <property type="match status" value="1"/>
</dbReference>
<accession>A0ABR7WKQ3</accession>
<evidence type="ECO:0000313" key="3">
    <source>
        <dbReference type="Proteomes" id="UP000602395"/>
    </source>
</evidence>
<dbReference type="EMBL" id="JACWMS010000006">
    <property type="protein sequence ID" value="MBD1322472.1"/>
    <property type="molecule type" value="Genomic_DNA"/>
</dbReference>
<dbReference type="PANTHER" id="PTHR48079:SF6">
    <property type="entry name" value="NAD(P)-BINDING DOMAIN-CONTAINING PROTEIN-RELATED"/>
    <property type="match status" value="1"/>
</dbReference>
<reference evidence="2 3" key="1">
    <citation type="submission" date="2020-09" db="EMBL/GenBank/DDBJ databases">
        <title>Novel species in genus Gordonia.</title>
        <authorList>
            <person name="Zhang G."/>
        </authorList>
    </citation>
    <scope>NUCLEOTIDE SEQUENCE [LARGE SCALE GENOMIC DNA]</scope>
    <source>
        <strain evidence="2 3">ON-33</strain>
    </source>
</reference>
<name>A0ABR7WKQ3_9ACTN</name>
<organism evidence="2 3">
    <name type="scientific">Gordonia hankookensis</name>
    <dbReference type="NCBI Taxonomy" id="589403"/>
    <lineage>
        <taxon>Bacteria</taxon>
        <taxon>Bacillati</taxon>
        <taxon>Actinomycetota</taxon>
        <taxon>Actinomycetes</taxon>
        <taxon>Mycobacteriales</taxon>
        <taxon>Gordoniaceae</taxon>
        <taxon>Gordonia</taxon>
    </lineage>
</organism>
<gene>
    <name evidence="2" type="ORF">IDF66_23070</name>
</gene>
<dbReference type="InterPro" id="IPR051783">
    <property type="entry name" value="NAD(P)-dependent_oxidoreduct"/>
</dbReference>
<dbReference type="Gene3D" id="3.40.50.720">
    <property type="entry name" value="NAD(P)-binding Rossmann-like Domain"/>
    <property type="match status" value="1"/>
</dbReference>
<feature type="domain" description="NAD-dependent epimerase/dehydratase" evidence="1">
    <location>
        <begin position="6"/>
        <end position="227"/>
    </location>
</feature>
<dbReference type="Proteomes" id="UP000602395">
    <property type="component" value="Unassembled WGS sequence"/>
</dbReference>
<dbReference type="InterPro" id="IPR036291">
    <property type="entry name" value="NAD(P)-bd_dom_sf"/>
</dbReference>
<keyword evidence="3" id="KW-1185">Reference proteome</keyword>
<dbReference type="RefSeq" id="WP_190268789.1">
    <property type="nucleotide sequence ID" value="NZ_BAABAD010000005.1"/>
</dbReference>
<dbReference type="InterPro" id="IPR001509">
    <property type="entry name" value="Epimerase_deHydtase"/>
</dbReference>
<comment type="caution">
    <text evidence="2">The sequence shown here is derived from an EMBL/GenBank/DDBJ whole genome shotgun (WGS) entry which is preliminary data.</text>
</comment>
<protein>
    <submittedName>
        <fullName evidence="2">NAD(P)-dependent oxidoreductase</fullName>
    </submittedName>
</protein>
<evidence type="ECO:0000313" key="2">
    <source>
        <dbReference type="EMBL" id="MBD1322472.1"/>
    </source>
</evidence>
<evidence type="ECO:0000259" key="1">
    <source>
        <dbReference type="Pfam" id="PF01370"/>
    </source>
</evidence>
<sequence length="308" mass="32781">MESRHVFVTGGTGAIGGYAVPALVDAGLTVSALARNAAKADVLREQGAHPVVVSLFDLDGLTEAFRGCDAVVNLATSLPSPERFLMKSAWAECMRIRTQGSATVAGAAGHAGVPRLVQESIAMLYRGGDDWIDEESPVDHYDIAEASHVAEANARRFGQSHGSAVILRFGLFYGPGAAQSEQIMRTAQRHIGFSAGRPDSYVSSIHLSDAAQAVVAALDCPGGTYNIVDDEPVTARENVRAMADAVGSTTWLSVPGRIALLLGDRAASMTHSLRVSNSRFRTTTDWRPRYPSVREGYPAMADRLRAGQ</sequence>
<dbReference type="Pfam" id="PF01370">
    <property type="entry name" value="Epimerase"/>
    <property type="match status" value="1"/>
</dbReference>
<dbReference type="SUPFAM" id="SSF51735">
    <property type="entry name" value="NAD(P)-binding Rossmann-fold domains"/>
    <property type="match status" value="1"/>
</dbReference>
<proteinExistence type="predicted"/>